<proteinExistence type="predicted"/>
<organism evidence="1 2">
    <name type="scientific">Aldrovandia affinis</name>
    <dbReference type="NCBI Taxonomy" id="143900"/>
    <lineage>
        <taxon>Eukaryota</taxon>
        <taxon>Metazoa</taxon>
        <taxon>Chordata</taxon>
        <taxon>Craniata</taxon>
        <taxon>Vertebrata</taxon>
        <taxon>Euteleostomi</taxon>
        <taxon>Actinopterygii</taxon>
        <taxon>Neopterygii</taxon>
        <taxon>Teleostei</taxon>
        <taxon>Notacanthiformes</taxon>
        <taxon>Halosauridae</taxon>
        <taxon>Aldrovandia</taxon>
    </lineage>
</organism>
<evidence type="ECO:0000313" key="2">
    <source>
        <dbReference type="Proteomes" id="UP001221898"/>
    </source>
</evidence>
<evidence type="ECO:0000313" key="1">
    <source>
        <dbReference type="EMBL" id="KAJ8385585.1"/>
    </source>
</evidence>
<dbReference type="AlphaFoldDB" id="A0AAD7RK61"/>
<gene>
    <name evidence="1" type="ORF">AAFF_G00184470</name>
</gene>
<protein>
    <submittedName>
        <fullName evidence="1">Uncharacterized protein</fullName>
    </submittedName>
</protein>
<comment type="caution">
    <text evidence="1">The sequence shown here is derived from an EMBL/GenBank/DDBJ whole genome shotgun (WGS) entry which is preliminary data.</text>
</comment>
<sequence length="214" mass="24250">MGPGPLTVPAGGECRAECSVELEKPLDNEVLMVEASDEFSLPAGVLLQPMIVHSLEVDVNHFTVVMHNESVRDTVIPVGTVMGHLCSVDPGMPALKTKTESETERTSQEFDPRLIEFGDSPIPEQWKDRLRQKLSERASVFSLHEWDVGLAKGVEHNIRLSDSRPFRERISASRYRRCMKALARPSGYYRRLSNSHSEEKEWECQDVHRLQNPE</sequence>
<keyword evidence="2" id="KW-1185">Reference proteome</keyword>
<dbReference type="Proteomes" id="UP001221898">
    <property type="component" value="Unassembled WGS sequence"/>
</dbReference>
<accession>A0AAD7RK61</accession>
<dbReference type="EMBL" id="JAINUG010000246">
    <property type="protein sequence ID" value="KAJ8385585.1"/>
    <property type="molecule type" value="Genomic_DNA"/>
</dbReference>
<name>A0AAD7RK61_9TELE</name>
<reference evidence="1" key="1">
    <citation type="journal article" date="2023" name="Science">
        <title>Genome structures resolve the early diversification of teleost fishes.</title>
        <authorList>
            <person name="Parey E."/>
            <person name="Louis A."/>
            <person name="Montfort J."/>
            <person name="Bouchez O."/>
            <person name="Roques C."/>
            <person name="Iampietro C."/>
            <person name="Lluch J."/>
            <person name="Castinel A."/>
            <person name="Donnadieu C."/>
            <person name="Desvignes T."/>
            <person name="Floi Bucao C."/>
            <person name="Jouanno E."/>
            <person name="Wen M."/>
            <person name="Mejri S."/>
            <person name="Dirks R."/>
            <person name="Jansen H."/>
            <person name="Henkel C."/>
            <person name="Chen W.J."/>
            <person name="Zahm M."/>
            <person name="Cabau C."/>
            <person name="Klopp C."/>
            <person name="Thompson A.W."/>
            <person name="Robinson-Rechavi M."/>
            <person name="Braasch I."/>
            <person name="Lecointre G."/>
            <person name="Bobe J."/>
            <person name="Postlethwait J.H."/>
            <person name="Berthelot C."/>
            <person name="Roest Crollius H."/>
            <person name="Guiguen Y."/>
        </authorList>
    </citation>
    <scope>NUCLEOTIDE SEQUENCE</scope>
    <source>
        <strain evidence="1">NC1722</strain>
    </source>
</reference>